<organism evidence="6 7">
    <name type="scientific">Pseudofrankia inefficax (strain DSM 45817 / CECT 9037 / DDB 130130 / EuI1c)</name>
    <name type="common">Frankia inefficax</name>
    <dbReference type="NCBI Taxonomy" id="298654"/>
    <lineage>
        <taxon>Bacteria</taxon>
        <taxon>Bacillati</taxon>
        <taxon>Actinomycetota</taxon>
        <taxon>Actinomycetes</taxon>
        <taxon>Frankiales</taxon>
        <taxon>Frankiaceae</taxon>
        <taxon>Pseudofrankia</taxon>
    </lineage>
</organism>
<dbReference type="KEGG" id="fri:FraEuI1c_6544"/>
<evidence type="ECO:0000256" key="4">
    <source>
        <dbReference type="SAM" id="MobiDB-lite"/>
    </source>
</evidence>
<dbReference type="InterPro" id="IPR036291">
    <property type="entry name" value="NAD(P)-bd_dom_sf"/>
</dbReference>
<dbReference type="PANTHER" id="PTHR44196:SF1">
    <property type="entry name" value="DEHYDROGENASE_REDUCTASE SDR FAMILY MEMBER 7B"/>
    <property type="match status" value="1"/>
</dbReference>
<feature type="domain" description="Ketoreductase" evidence="5">
    <location>
        <begin position="5"/>
        <end position="191"/>
    </location>
</feature>
<dbReference type="PANTHER" id="PTHR44196">
    <property type="entry name" value="DEHYDROGENASE/REDUCTASE SDR FAMILY MEMBER 7B"/>
    <property type="match status" value="1"/>
</dbReference>
<keyword evidence="7" id="KW-1185">Reference proteome</keyword>
<accession>E3J8I6</accession>
<feature type="region of interest" description="Disordered" evidence="4">
    <location>
        <begin position="270"/>
        <end position="289"/>
    </location>
</feature>
<dbReference type="AlphaFoldDB" id="E3J8I6"/>
<reference evidence="6 7" key="1">
    <citation type="submission" date="2010-10" db="EMBL/GenBank/DDBJ databases">
        <title>Complete sequence of Frankia sp. EuI1c.</title>
        <authorList>
            <consortium name="US DOE Joint Genome Institute"/>
            <person name="Lucas S."/>
            <person name="Copeland A."/>
            <person name="Lapidus A."/>
            <person name="Cheng J.-F."/>
            <person name="Bruce D."/>
            <person name="Goodwin L."/>
            <person name="Pitluck S."/>
            <person name="Chertkov O."/>
            <person name="Detter J.C."/>
            <person name="Han C."/>
            <person name="Tapia R."/>
            <person name="Land M."/>
            <person name="Hauser L."/>
            <person name="Jeffries C."/>
            <person name="Kyrpides N."/>
            <person name="Ivanova N."/>
            <person name="Mikhailova N."/>
            <person name="Beauchemin N."/>
            <person name="Sen A."/>
            <person name="Sur S.A."/>
            <person name="Gtari M."/>
            <person name="Wall L."/>
            <person name="Tisa L."/>
            <person name="Woyke T."/>
        </authorList>
    </citation>
    <scope>NUCLEOTIDE SEQUENCE [LARGE SCALE GENOMIC DNA]</scope>
    <source>
        <strain evidence="7">DSM 45817 / CECT 9037 / EuI1c</strain>
    </source>
</reference>
<protein>
    <submittedName>
        <fullName evidence="6">Short-chain dehydrogenase/reductase SDR</fullName>
    </submittedName>
</protein>
<dbReference type="Proteomes" id="UP000002484">
    <property type="component" value="Chromosome"/>
</dbReference>
<dbReference type="NCBIfam" id="NF005495">
    <property type="entry name" value="PRK07109.1"/>
    <property type="match status" value="1"/>
</dbReference>
<dbReference type="GO" id="GO:0016491">
    <property type="term" value="F:oxidoreductase activity"/>
    <property type="evidence" value="ECO:0007669"/>
    <property type="project" value="UniProtKB-KW"/>
</dbReference>
<dbReference type="GO" id="GO:0016020">
    <property type="term" value="C:membrane"/>
    <property type="evidence" value="ECO:0007669"/>
    <property type="project" value="TreeGrafter"/>
</dbReference>
<dbReference type="OrthoDB" id="151996at2"/>
<dbReference type="InterPro" id="IPR002347">
    <property type="entry name" value="SDR_fam"/>
</dbReference>
<sequence precursor="true">MTERRVALVTGASAGVGRATALALADHGFDVALLARGDAGLQAAARDVRDRGRRALVLPADVADHKAVDAAATAAEDELGPLDVWVNNAMTTTFAPLADTAPEDLRRAIEVTFLGQVWGTMAALDRMRPRDRGSIVNIGSALAFLGIPLQAPYCAAKFACRGFFEAARAELLHDGSRVRLSMVHLPAVNTPQFSWCHTTMTRQPQPVPPIYEPEVCAKHIVRVALDGRHSMIIGSWNKALVAAGSIAPGFGNHYAALGAWDTQLTDAPLPTNRPDNLRQPADDTHDHGAHGIFDTQAHGVRTPAFLKSLPQTGRTFVRALRATAHDRRRPGAHQAIRA</sequence>
<keyword evidence="2" id="KW-0560">Oxidoreductase</keyword>
<dbReference type="Gene3D" id="3.40.50.720">
    <property type="entry name" value="NAD(P)-binding Rossmann-like Domain"/>
    <property type="match status" value="1"/>
</dbReference>
<dbReference type="PRINTS" id="PR00080">
    <property type="entry name" value="SDRFAMILY"/>
</dbReference>
<dbReference type="InParanoid" id="E3J8I6"/>
<dbReference type="STRING" id="298654.FraEuI1c_6544"/>
<dbReference type="RefSeq" id="WP_013427632.1">
    <property type="nucleotide sequence ID" value="NC_014666.1"/>
</dbReference>
<dbReference type="PRINTS" id="PR00081">
    <property type="entry name" value="GDHRDH"/>
</dbReference>
<dbReference type="HOGENOM" id="CLU_010194_2_1_11"/>
<dbReference type="EMBL" id="CP002299">
    <property type="protein sequence ID" value="ADP84520.1"/>
    <property type="molecule type" value="Genomic_DNA"/>
</dbReference>
<dbReference type="eggNOG" id="COG0300">
    <property type="taxonomic scope" value="Bacteria"/>
</dbReference>
<evidence type="ECO:0000256" key="2">
    <source>
        <dbReference type="ARBA" id="ARBA00023002"/>
    </source>
</evidence>
<comment type="similarity">
    <text evidence="1 3">Belongs to the short-chain dehydrogenases/reductases (SDR) family.</text>
</comment>
<dbReference type="InterPro" id="IPR057326">
    <property type="entry name" value="KR_dom"/>
</dbReference>
<evidence type="ECO:0000256" key="3">
    <source>
        <dbReference type="RuleBase" id="RU000363"/>
    </source>
</evidence>
<gene>
    <name evidence="6" type="ordered locus">FraEuI1c_6544</name>
</gene>
<dbReference type="SUPFAM" id="SSF51735">
    <property type="entry name" value="NAD(P)-binding Rossmann-fold domains"/>
    <property type="match status" value="1"/>
</dbReference>
<dbReference type="SMART" id="SM00822">
    <property type="entry name" value="PKS_KR"/>
    <property type="match status" value="1"/>
</dbReference>
<evidence type="ECO:0000256" key="1">
    <source>
        <dbReference type="ARBA" id="ARBA00006484"/>
    </source>
</evidence>
<proteinExistence type="inferred from homology"/>
<dbReference type="Pfam" id="PF00106">
    <property type="entry name" value="adh_short"/>
    <property type="match status" value="1"/>
</dbReference>
<evidence type="ECO:0000313" key="7">
    <source>
        <dbReference type="Proteomes" id="UP000002484"/>
    </source>
</evidence>
<feature type="compositionally biased region" description="Basic and acidic residues" evidence="4">
    <location>
        <begin position="280"/>
        <end position="289"/>
    </location>
</feature>
<name>E3J8I6_PSEI1</name>
<evidence type="ECO:0000313" key="6">
    <source>
        <dbReference type="EMBL" id="ADP84520.1"/>
    </source>
</evidence>
<evidence type="ECO:0000259" key="5">
    <source>
        <dbReference type="SMART" id="SM00822"/>
    </source>
</evidence>